<proteinExistence type="predicted"/>
<evidence type="ECO:0000313" key="1">
    <source>
        <dbReference type="EMBL" id="TYC51085.1"/>
    </source>
</evidence>
<dbReference type="OrthoDB" id="1644322at2"/>
<dbReference type="EMBL" id="SDGZ01000003">
    <property type="protein sequence ID" value="TYC51085.1"/>
    <property type="molecule type" value="Genomic_DNA"/>
</dbReference>
<organism evidence="1 2">
    <name type="scientific">Weissella muntiaci</name>
    <dbReference type="NCBI Taxonomy" id="2508881"/>
    <lineage>
        <taxon>Bacteria</taxon>
        <taxon>Bacillati</taxon>
        <taxon>Bacillota</taxon>
        <taxon>Bacilli</taxon>
        <taxon>Lactobacillales</taxon>
        <taxon>Lactobacillaceae</taxon>
        <taxon>Weissella</taxon>
    </lineage>
</organism>
<dbReference type="AlphaFoldDB" id="A0A6C2CCY2"/>
<dbReference type="RefSeq" id="WP_148621671.1">
    <property type="nucleotide sequence ID" value="NZ_SDGZ01000003.1"/>
</dbReference>
<evidence type="ECO:0008006" key="3">
    <source>
        <dbReference type="Google" id="ProtNLM"/>
    </source>
</evidence>
<accession>A0A6C2CCY2</accession>
<dbReference type="Proteomes" id="UP000371977">
    <property type="component" value="Unassembled WGS sequence"/>
</dbReference>
<protein>
    <recommendedName>
        <fullName evidence="3">DNA-directed RNA polymerase beta subunit</fullName>
    </recommendedName>
</protein>
<name>A0A6C2CCY2_9LACO</name>
<reference evidence="1 2" key="1">
    <citation type="submission" date="2019-01" db="EMBL/GenBank/DDBJ databases">
        <title>Weissella sp. nov., a novel lactic acid bacterium isolated from animal feces.</title>
        <authorList>
            <person name="Wang L.-T."/>
        </authorList>
    </citation>
    <scope>NUCLEOTIDE SEQUENCE [LARGE SCALE GENOMIC DNA]</scope>
    <source>
        <strain evidence="1 2">8H-2</strain>
    </source>
</reference>
<evidence type="ECO:0000313" key="2">
    <source>
        <dbReference type="Proteomes" id="UP000371977"/>
    </source>
</evidence>
<gene>
    <name evidence="1" type="ORF">ESZ50_00695</name>
</gene>
<keyword evidence="2" id="KW-1185">Reference proteome</keyword>
<sequence length="130" mass="15405">MEEMLLDDEEYLQRAKFYFEHDYKDRGMVKWNGYYLSDHTQDVAEYSADRSKEMNQKAMPEMPLEDISRILFEAYSKNLQVQIQERSQAVNGIVPPIIIGFVKGFDEENVYIGDRKIGLDSLLWSDYFQK</sequence>
<comment type="caution">
    <text evidence="1">The sequence shown here is derived from an EMBL/GenBank/DDBJ whole genome shotgun (WGS) entry which is preliminary data.</text>
</comment>